<evidence type="ECO:0000256" key="10">
    <source>
        <dbReference type="ARBA" id="ARBA00044770"/>
    </source>
</evidence>
<comment type="catalytic activity">
    <reaction evidence="11">
        <text>[GlcNAc-(1-&gt;4)-Mur2Ac(oyl-L-Ala-gamma-D-Glu-L-Lys-D-Ala-D-Ala)](n)-di-trans,octa-cis-undecaprenyl diphosphate + beta-D-GlcNAc-(1-&gt;4)-Mur2Ac(oyl-L-Ala-gamma-D-Glu-L-Lys-D-Ala-D-Ala)-di-trans,octa-cis-undecaprenyl diphosphate = [GlcNAc-(1-&gt;4)-Mur2Ac(oyl-L-Ala-gamma-D-Glu-L-Lys-D-Ala-D-Ala)](n+1)-di-trans,octa-cis-undecaprenyl diphosphate + di-trans,octa-cis-undecaprenyl diphosphate + H(+)</text>
        <dbReference type="Rhea" id="RHEA:23708"/>
        <dbReference type="Rhea" id="RHEA-COMP:9602"/>
        <dbReference type="Rhea" id="RHEA-COMP:9603"/>
        <dbReference type="ChEBI" id="CHEBI:15378"/>
        <dbReference type="ChEBI" id="CHEBI:58405"/>
        <dbReference type="ChEBI" id="CHEBI:60033"/>
        <dbReference type="ChEBI" id="CHEBI:78435"/>
        <dbReference type="EC" id="2.4.99.28"/>
    </reaction>
</comment>
<evidence type="ECO:0000313" key="16">
    <source>
        <dbReference type="EMBL" id="TCT00079.1"/>
    </source>
</evidence>
<keyword evidence="17" id="KW-1185">Reference proteome</keyword>
<evidence type="ECO:0000256" key="9">
    <source>
        <dbReference type="ARBA" id="ARBA00023268"/>
    </source>
</evidence>
<proteinExistence type="inferred from homology"/>
<evidence type="ECO:0000256" key="2">
    <source>
        <dbReference type="ARBA" id="ARBA00007090"/>
    </source>
</evidence>
<dbReference type="GO" id="GO:0006508">
    <property type="term" value="P:proteolysis"/>
    <property type="evidence" value="ECO:0007669"/>
    <property type="project" value="UniProtKB-KW"/>
</dbReference>
<dbReference type="Pfam" id="PF00912">
    <property type="entry name" value="Transgly"/>
    <property type="match status" value="1"/>
</dbReference>
<dbReference type="InterPro" id="IPR012338">
    <property type="entry name" value="Beta-lactam/transpept-like"/>
</dbReference>
<evidence type="ECO:0000313" key="17">
    <source>
        <dbReference type="Proteomes" id="UP000294599"/>
    </source>
</evidence>
<dbReference type="RefSeq" id="WP_123523131.1">
    <property type="nucleotide sequence ID" value="NZ_JBHLWF010000088.1"/>
</dbReference>
<dbReference type="OrthoDB" id="9766909at2"/>
<evidence type="ECO:0000256" key="8">
    <source>
        <dbReference type="ARBA" id="ARBA00022801"/>
    </source>
</evidence>
<evidence type="ECO:0000256" key="12">
    <source>
        <dbReference type="SAM" id="MobiDB-lite"/>
    </source>
</evidence>
<dbReference type="SUPFAM" id="SSF53955">
    <property type="entry name" value="Lysozyme-like"/>
    <property type="match status" value="1"/>
</dbReference>
<dbReference type="InterPro" id="IPR050396">
    <property type="entry name" value="Glycosyltr_51/Transpeptidase"/>
</dbReference>
<dbReference type="AlphaFoldDB" id="A0A4S3KW83"/>
<comment type="pathway">
    <text evidence="1">Cell wall biogenesis; peptidoglycan biosynthesis.</text>
</comment>
<dbReference type="InterPro" id="IPR011815">
    <property type="entry name" value="PBP_1c"/>
</dbReference>
<evidence type="ECO:0000256" key="3">
    <source>
        <dbReference type="ARBA" id="ARBA00007739"/>
    </source>
</evidence>
<name>A0A4S3KW83_9GAMM</name>
<feature type="region of interest" description="Disordered" evidence="12">
    <location>
        <begin position="204"/>
        <end position="223"/>
    </location>
</feature>
<keyword evidence="8" id="KW-0378">Hydrolase</keyword>
<dbReference type="SUPFAM" id="SSF56601">
    <property type="entry name" value="beta-lactamase/transpeptidase-like"/>
    <property type="match status" value="1"/>
</dbReference>
<feature type="domain" description="Penicillin-binding protein transpeptidase" evidence="13">
    <location>
        <begin position="336"/>
        <end position="521"/>
    </location>
</feature>
<dbReference type="Pfam" id="PF00905">
    <property type="entry name" value="Transpeptidase"/>
    <property type="match status" value="1"/>
</dbReference>
<keyword evidence="9" id="KW-0511">Multifunctional enzyme</keyword>
<evidence type="ECO:0000256" key="6">
    <source>
        <dbReference type="ARBA" id="ARBA00022676"/>
    </source>
</evidence>
<dbReference type="GO" id="GO:0008955">
    <property type="term" value="F:peptidoglycan glycosyltransferase activity"/>
    <property type="evidence" value="ECO:0007669"/>
    <property type="project" value="UniProtKB-EC"/>
</dbReference>
<dbReference type="NCBIfam" id="TIGR02073">
    <property type="entry name" value="PBP_1c"/>
    <property type="match status" value="1"/>
</dbReference>
<feature type="domain" description="Glycosyl transferase family 51" evidence="14">
    <location>
        <begin position="52"/>
        <end position="229"/>
    </location>
</feature>
<protein>
    <recommendedName>
        <fullName evidence="10">peptidoglycan glycosyltransferase</fullName>
        <ecNumber evidence="10">2.4.99.28</ecNumber>
    </recommendedName>
</protein>
<evidence type="ECO:0000256" key="7">
    <source>
        <dbReference type="ARBA" id="ARBA00022679"/>
    </source>
</evidence>
<feature type="domain" description="Penicillin-binding C-terminal" evidence="15">
    <location>
        <begin position="691"/>
        <end position="776"/>
    </location>
</feature>
<keyword evidence="6" id="KW-0328">Glycosyltransferase</keyword>
<dbReference type="Proteomes" id="UP000294599">
    <property type="component" value="Unassembled WGS sequence"/>
</dbReference>
<dbReference type="EC" id="2.4.99.28" evidence="10"/>
<dbReference type="PANTHER" id="PTHR32282:SF15">
    <property type="entry name" value="PENICILLIN-BINDING PROTEIN 1C"/>
    <property type="match status" value="1"/>
</dbReference>
<evidence type="ECO:0000256" key="1">
    <source>
        <dbReference type="ARBA" id="ARBA00004752"/>
    </source>
</evidence>
<dbReference type="InterPro" id="IPR023346">
    <property type="entry name" value="Lysozyme-like_dom_sf"/>
</dbReference>
<comment type="caution">
    <text evidence="16">The sequence shown here is derived from an EMBL/GenBank/DDBJ whole genome shotgun (WGS) entry which is preliminary data.</text>
</comment>
<comment type="similarity">
    <text evidence="3">In the N-terminal section; belongs to the glycosyltransferase 51 family.</text>
</comment>
<accession>A0A4S3KW83</accession>
<evidence type="ECO:0000256" key="5">
    <source>
        <dbReference type="ARBA" id="ARBA00022670"/>
    </source>
</evidence>
<organism evidence="16 17">
    <name type="scientific">Pseudofulvimonas gallinarii</name>
    <dbReference type="NCBI Taxonomy" id="634155"/>
    <lineage>
        <taxon>Bacteria</taxon>
        <taxon>Pseudomonadati</taxon>
        <taxon>Pseudomonadota</taxon>
        <taxon>Gammaproteobacteria</taxon>
        <taxon>Lysobacterales</taxon>
        <taxon>Rhodanobacteraceae</taxon>
        <taxon>Pseudofulvimonas</taxon>
    </lineage>
</organism>
<dbReference type="PANTHER" id="PTHR32282">
    <property type="entry name" value="BINDING PROTEIN TRANSPEPTIDASE, PUTATIVE-RELATED"/>
    <property type="match status" value="1"/>
</dbReference>
<dbReference type="InterPro" id="IPR036950">
    <property type="entry name" value="PBP_transglycosylase"/>
</dbReference>
<dbReference type="GO" id="GO:0009252">
    <property type="term" value="P:peptidoglycan biosynthetic process"/>
    <property type="evidence" value="ECO:0007669"/>
    <property type="project" value="UniProtKB-UniPathway"/>
</dbReference>
<evidence type="ECO:0000259" key="13">
    <source>
        <dbReference type="Pfam" id="PF00905"/>
    </source>
</evidence>
<dbReference type="Pfam" id="PF06832">
    <property type="entry name" value="BiPBP_C"/>
    <property type="match status" value="1"/>
</dbReference>
<keyword evidence="4" id="KW-0121">Carboxypeptidase</keyword>
<dbReference type="GO" id="GO:0008658">
    <property type="term" value="F:penicillin binding"/>
    <property type="evidence" value="ECO:0007669"/>
    <property type="project" value="InterPro"/>
</dbReference>
<evidence type="ECO:0000256" key="11">
    <source>
        <dbReference type="ARBA" id="ARBA00049902"/>
    </source>
</evidence>
<dbReference type="InterPro" id="IPR001264">
    <property type="entry name" value="Glyco_trans_51"/>
</dbReference>
<feature type="compositionally biased region" description="Basic and acidic residues" evidence="12">
    <location>
        <begin position="209"/>
        <end position="223"/>
    </location>
</feature>
<reference evidence="16 17" key="1">
    <citation type="submission" date="2019-03" db="EMBL/GenBank/DDBJ databases">
        <title>Genomic Encyclopedia of Type Strains, Phase IV (KMG-IV): sequencing the most valuable type-strain genomes for metagenomic binning, comparative biology and taxonomic classification.</title>
        <authorList>
            <person name="Goeker M."/>
        </authorList>
    </citation>
    <scope>NUCLEOTIDE SEQUENCE [LARGE SCALE GENOMIC DNA]</scope>
    <source>
        <strain evidence="16 17">DSM 21944</strain>
    </source>
</reference>
<comment type="similarity">
    <text evidence="2">In the C-terminal section; belongs to the transpeptidase family.</text>
</comment>
<sequence length="793" mass="85334">MRFPSRRWARFLRTTLLCLAVVALVLLALDRLWPPLLPDAGHGTVVVAADGRPLRAFADERGVWRRPVAVDEVSPLYIEALLAYEDGRFWWHPGIDPVALARAAWQTLRHGRIVSGGSTLTMQVARILQPPGRRHSVAGKIRQAFRALQLEWRLDKKDILALYLDHAPFGGPIEGVAAASWAYLGKPPDQLSHAEAALLAVLPQAPSRNRPDRHPGRARRERDKVLQRMADSGVWAADVVAAAMQEPVTSRRLRAPADAALFAERLRSAHPRQAQIATLIDADLQATLEARVSGWLERFPPSTSAAVLVVENHSLAVRAYVGSGAWGDPQRLGHVDMVRARRSPGSTLKPLLFGIAVDDGLIHSGSLLVDAPQSFAGYRPANFDTGFRGPVSAAEALRLSLNVPAVDLLDRVGPSRFAARLQHAGLRLHLPRGAEPNLSMILGGVSTSLEDLVAAYSALGNGGLAGRPRLTADQPVVQRRLMSAGAAFIVREMLTEPAPPGSAAEQLARADRLVAKTGTSWGYRDAWAVGVLPGWTLGVWIGRPDGTPMPGHYGAVSALPLLQSIGNDLPRRATAFGRPDSVRQVDVCWPLGQLAAGSEPETCPQRRSAWILDDVVPPTLPDRSAPNAQRRIQVQVDGRGERRDTACANGQALTTRTIARWPQRLLPWLEASARNAATPPPWSPACPGRPAHLAQALEITGLREGMTLRPAPGSRDSTARVKVTAQGSGADIWWLVDDRLAAHNGPGESTTLAFAEAGPHRVVAVDGNGNHAAVRVRVLPASGDRAADAQEPP</sequence>
<dbReference type="Gene3D" id="1.10.3810.10">
    <property type="entry name" value="Biosynthetic peptidoglycan transglycosylase-like"/>
    <property type="match status" value="1"/>
</dbReference>
<dbReference type="GO" id="GO:0004180">
    <property type="term" value="F:carboxypeptidase activity"/>
    <property type="evidence" value="ECO:0007669"/>
    <property type="project" value="UniProtKB-KW"/>
</dbReference>
<evidence type="ECO:0000259" key="15">
    <source>
        <dbReference type="Pfam" id="PF06832"/>
    </source>
</evidence>
<dbReference type="GO" id="GO:0030288">
    <property type="term" value="C:outer membrane-bounded periplasmic space"/>
    <property type="evidence" value="ECO:0007669"/>
    <property type="project" value="TreeGrafter"/>
</dbReference>
<gene>
    <name evidence="16" type="ORF">EDC25_10469</name>
</gene>
<evidence type="ECO:0000256" key="4">
    <source>
        <dbReference type="ARBA" id="ARBA00022645"/>
    </source>
</evidence>
<dbReference type="UniPathway" id="UPA00219"/>
<dbReference type="Gene3D" id="3.40.710.10">
    <property type="entry name" value="DD-peptidase/beta-lactamase superfamily"/>
    <property type="match status" value="1"/>
</dbReference>
<keyword evidence="7" id="KW-0808">Transferase</keyword>
<dbReference type="InterPro" id="IPR001460">
    <property type="entry name" value="PCN-bd_Tpept"/>
</dbReference>
<dbReference type="EMBL" id="SMAF01000004">
    <property type="protein sequence ID" value="TCT00079.1"/>
    <property type="molecule type" value="Genomic_DNA"/>
</dbReference>
<keyword evidence="5" id="KW-0645">Protease</keyword>
<dbReference type="InterPro" id="IPR009647">
    <property type="entry name" value="PBP_C"/>
</dbReference>
<evidence type="ECO:0000259" key="14">
    <source>
        <dbReference type="Pfam" id="PF00912"/>
    </source>
</evidence>